<dbReference type="SUPFAM" id="SSF100950">
    <property type="entry name" value="NagB/RpiA/CoA transferase-like"/>
    <property type="match status" value="1"/>
</dbReference>
<keyword evidence="7" id="KW-1185">Reference proteome</keyword>
<organism evidence="6 7">
    <name type="scientific">Alkalicoccus luteus</name>
    <dbReference type="NCBI Taxonomy" id="1237094"/>
    <lineage>
        <taxon>Bacteria</taxon>
        <taxon>Bacillati</taxon>
        <taxon>Bacillota</taxon>
        <taxon>Bacilli</taxon>
        <taxon>Bacillales</taxon>
        <taxon>Bacillaceae</taxon>
        <taxon>Alkalicoccus</taxon>
    </lineage>
</organism>
<protein>
    <recommendedName>
        <fullName evidence="5">5-formyltetrahydrofolate cyclo-ligase</fullName>
        <ecNumber evidence="5">6.3.3.2</ecNumber>
    </recommendedName>
</protein>
<dbReference type="PANTHER" id="PTHR23407">
    <property type="entry name" value="ATPASE INHIBITOR/5-FORMYLTETRAHYDROFOLATE CYCLO-LIGASE"/>
    <property type="match status" value="1"/>
</dbReference>
<reference evidence="6 7" key="1">
    <citation type="submission" date="2020-03" db="EMBL/GenBank/DDBJ databases">
        <title>Assessment of the enzymatic potential of alkaline-tolerant lipase obtained from Bacillus luteus H11 (technogenic soil) for the bioremediation of saline soils contaminated with petroleum substances.</title>
        <authorList>
            <person name="Kalwasinska A."/>
        </authorList>
    </citation>
    <scope>NUCLEOTIDE SEQUENCE [LARGE SCALE GENOMIC DNA]</scope>
    <source>
        <strain evidence="6 7">H11</strain>
    </source>
</reference>
<keyword evidence="3 5" id="KW-0067">ATP-binding</keyword>
<dbReference type="GO" id="GO:0030272">
    <property type="term" value="F:5-formyltetrahydrofolate cyclo-ligase activity"/>
    <property type="evidence" value="ECO:0007669"/>
    <property type="project" value="UniProtKB-EC"/>
</dbReference>
<keyword evidence="5" id="KW-0460">Magnesium</keyword>
<evidence type="ECO:0000256" key="3">
    <source>
        <dbReference type="ARBA" id="ARBA00022840"/>
    </source>
</evidence>
<dbReference type="EC" id="6.3.3.2" evidence="5"/>
<comment type="catalytic activity">
    <reaction evidence="5">
        <text>(6S)-5-formyl-5,6,7,8-tetrahydrofolate + ATP = (6R)-5,10-methenyltetrahydrofolate + ADP + phosphate</text>
        <dbReference type="Rhea" id="RHEA:10488"/>
        <dbReference type="ChEBI" id="CHEBI:30616"/>
        <dbReference type="ChEBI" id="CHEBI:43474"/>
        <dbReference type="ChEBI" id="CHEBI:57455"/>
        <dbReference type="ChEBI" id="CHEBI:57457"/>
        <dbReference type="ChEBI" id="CHEBI:456216"/>
        <dbReference type="EC" id="6.3.3.2"/>
    </reaction>
</comment>
<comment type="cofactor">
    <cofactor evidence="5">
        <name>Mg(2+)</name>
        <dbReference type="ChEBI" id="CHEBI:18420"/>
    </cofactor>
</comment>
<keyword evidence="6" id="KW-0436">Ligase</keyword>
<keyword evidence="5" id="KW-0479">Metal-binding</keyword>
<evidence type="ECO:0000256" key="4">
    <source>
        <dbReference type="PIRSR" id="PIRSR006806-1"/>
    </source>
</evidence>
<evidence type="ECO:0000256" key="1">
    <source>
        <dbReference type="ARBA" id="ARBA00010638"/>
    </source>
</evidence>
<name>A0A969TV31_9BACI</name>
<dbReference type="Gene3D" id="3.40.50.10420">
    <property type="entry name" value="NagB/RpiA/CoA transferase-like"/>
    <property type="match status" value="1"/>
</dbReference>
<evidence type="ECO:0000313" key="7">
    <source>
        <dbReference type="Proteomes" id="UP000752012"/>
    </source>
</evidence>
<dbReference type="PANTHER" id="PTHR23407:SF1">
    <property type="entry name" value="5-FORMYLTETRAHYDROFOLATE CYCLO-LIGASE"/>
    <property type="match status" value="1"/>
</dbReference>
<dbReference type="NCBIfam" id="TIGR02727">
    <property type="entry name" value="MTHFS_bact"/>
    <property type="match status" value="1"/>
</dbReference>
<dbReference type="GO" id="GO:0009396">
    <property type="term" value="P:folic acid-containing compound biosynthetic process"/>
    <property type="evidence" value="ECO:0007669"/>
    <property type="project" value="TreeGrafter"/>
</dbReference>
<keyword evidence="2 5" id="KW-0547">Nucleotide-binding</keyword>
<dbReference type="EMBL" id="JAATHJ010000010">
    <property type="protein sequence ID" value="NJP37672.1"/>
    <property type="molecule type" value="Genomic_DNA"/>
</dbReference>
<gene>
    <name evidence="6" type="ORF">HCN83_08740</name>
</gene>
<sequence>MKAKRESLPAEDRAAFDRQLQHELFYQSSWAKADSIGITVSVGSETDTSAVITRAWQEGKLTAAPVVEKGKMVFRYFSAMEELVAAPFGLLEPVSGKLAEKEDIDMIIVPGLAFNTSGYRLGYGGGYFDKYLSNYSGSTVSLVYPFQLIDSLPVEAYDIAVGKLLVAKEQKK</sequence>
<dbReference type="InterPro" id="IPR002698">
    <property type="entry name" value="FTHF_cligase"/>
</dbReference>
<dbReference type="InterPro" id="IPR024185">
    <property type="entry name" value="FTHF_cligase-like_sf"/>
</dbReference>
<feature type="binding site" evidence="4">
    <location>
        <position position="40"/>
    </location>
    <ligand>
        <name>substrate</name>
    </ligand>
</feature>
<proteinExistence type="inferred from homology"/>
<comment type="caution">
    <text evidence="6">The sequence shown here is derived from an EMBL/GenBank/DDBJ whole genome shotgun (WGS) entry which is preliminary data.</text>
</comment>
<dbReference type="InterPro" id="IPR037171">
    <property type="entry name" value="NagB/RpiA_transferase-like"/>
</dbReference>
<dbReference type="PIRSF" id="PIRSF006806">
    <property type="entry name" value="FTHF_cligase"/>
    <property type="match status" value="1"/>
</dbReference>
<feature type="binding site" evidence="4">
    <location>
        <position position="45"/>
    </location>
    <ligand>
        <name>substrate</name>
    </ligand>
</feature>
<dbReference type="GO" id="GO:0035999">
    <property type="term" value="P:tetrahydrofolate interconversion"/>
    <property type="evidence" value="ECO:0007669"/>
    <property type="project" value="TreeGrafter"/>
</dbReference>
<comment type="similarity">
    <text evidence="1 5">Belongs to the 5-formyltetrahydrofolate cyclo-ligase family.</text>
</comment>
<dbReference type="GO" id="GO:0046872">
    <property type="term" value="F:metal ion binding"/>
    <property type="evidence" value="ECO:0007669"/>
    <property type="project" value="UniProtKB-KW"/>
</dbReference>
<dbReference type="Pfam" id="PF01812">
    <property type="entry name" value="5-FTHF_cyc-lig"/>
    <property type="match status" value="1"/>
</dbReference>
<dbReference type="Proteomes" id="UP000752012">
    <property type="component" value="Unassembled WGS sequence"/>
</dbReference>
<evidence type="ECO:0000256" key="2">
    <source>
        <dbReference type="ARBA" id="ARBA00022741"/>
    </source>
</evidence>
<dbReference type="AlphaFoldDB" id="A0A969TV31"/>
<evidence type="ECO:0000313" key="6">
    <source>
        <dbReference type="EMBL" id="NJP37672.1"/>
    </source>
</evidence>
<accession>A0A969TV31</accession>
<evidence type="ECO:0000256" key="5">
    <source>
        <dbReference type="RuleBase" id="RU361279"/>
    </source>
</evidence>
<dbReference type="GO" id="GO:0005524">
    <property type="term" value="F:ATP binding"/>
    <property type="evidence" value="ECO:0007669"/>
    <property type="project" value="UniProtKB-KW"/>
</dbReference>